<protein>
    <submittedName>
        <fullName evidence="10">Biopolymer transport protein ExbD</fullName>
    </submittedName>
</protein>
<evidence type="ECO:0000313" key="13">
    <source>
        <dbReference type="EMBL" id="MCS4035970.1"/>
    </source>
</evidence>
<keyword evidence="7" id="KW-0653">Protein transport</keyword>
<dbReference type="InterPro" id="IPR003400">
    <property type="entry name" value="ExbD"/>
</dbReference>
<keyword evidence="3" id="KW-1003">Cell membrane</keyword>
<accession>A0A840EHY1</accession>
<dbReference type="GO" id="GO:0015031">
    <property type="term" value="P:protein transport"/>
    <property type="evidence" value="ECO:0007669"/>
    <property type="project" value="UniProtKB-KW"/>
</dbReference>
<dbReference type="EMBL" id="JANUAU010000002">
    <property type="protein sequence ID" value="MCS3676995.1"/>
    <property type="molecule type" value="Genomic_DNA"/>
</dbReference>
<comment type="similarity">
    <text evidence="2 7">Belongs to the ExbD/TolR family.</text>
</comment>
<proteinExistence type="inferred from homology"/>
<evidence type="ECO:0000256" key="3">
    <source>
        <dbReference type="ARBA" id="ARBA00022475"/>
    </source>
</evidence>
<dbReference type="Proteomes" id="UP001155034">
    <property type="component" value="Unassembled WGS sequence"/>
</dbReference>
<evidence type="ECO:0000256" key="2">
    <source>
        <dbReference type="ARBA" id="ARBA00005811"/>
    </source>
</evidence>
<keyword evidence="7" id="KW-0813">Transport</keyword>
<evidence type="ECO:0000256" key="6">
    <source>
        <dbReference type="ARBA" id="ARBA00023136"/>
    </source>
</evidence>
<evidence type="ECO:0000256" key="8">
    <source>
        <dbReference type="SAM" id="Phobius"/>
    </source>
</evidence>
<keyword evidence="4 7" id="KW-0812">Transmembrane</keyword>
<dbReference type="Proteomes" id="UP001155010">
    <property type="component" value="Unassembled WGS sequence"/>
</dbReference>
<dbReference type="EMBL" id="JANUAE010000002">
    <property type="protein sequence ID" value="MCS3709227.1"/>
    <property type="molecule type" value="Genomic_DNA"/>
</dbReference>
<evidence type="ECO:0000313" key="12">
    <source>
        <dbReference type="EMBL" id="MCS3950719.1"/>
    </source>
</evidence>
<dbReference type="AlphaFoldDB" id="A0A840EHY1"/>
<dbReference type="EMBL" id="JANUBF010000005">
    <property type="protein sequence ID" value="MCS4035970.1"/>
    <property type="molecule type" value="Genomic_DNA"/>
</dbReference>
<organism evidence="10 14">
    <name type="scientific">Salinibacter ruber</name>
    <dbReference type="NCBI Taxonomy" id="146919"/>
    <lineage>
        <taxon>Bacteria</taxon>
        <taxon>Pseudomonadati</taxon>
        <taxon>Rhodothermota</taxon>
        <taxon>Rhodothermia</taxon>
        <taxon>Rhodothermales</taxon>
        <taxon>Salinibacteraceae</taxon>
        <taxon>Salinibacter</taxon>
    </lineage>
</organism>
<evidence type="ECO:0000313" key="10">
    <source>
        <dbReference type="EMBL" id="MCS3709227.1"/>
    </source>
</evidence>
<dbReference type="RefSeq" id="WP_011404424.1">
    <property type="nucleotide sequence ID" value="NZ_CALTSG010000024.1"/>
</dbReference>
<dbReference type="GO" id="GO:0022857">
    <property type="term" value="F:transmembrane transporter activity"/>
    <property type="evidence" value="ECO:0007669"/>
    <property type="project" value="InterPro"/>
</dbReference>
<evidence type="ECO:0000313" key="9">
    <source>
        <dbReference type="EMBL" id="MCS3676995.1"/>
    </source>
</evidence>
<dbReference type="PANTHER" id="PTHR30558">
    <property type="entry name" value="EXBD MEMBRANE COMPONENT OF PMF-DRIVEN MACROMOLECULE IMPORT SYSTEM"/>
    <property type="match status" value="1"/>
</dbReference>
<dbReference type="Proteomes" id="UP001155027">
    <property type="component" value="Unassembled WGS sequence"/>
</dbReference>
<name>A0A840EHY1_9BACT</name>
<evidence type="ECO:0000256" key="5">
    <source>
        <dbReference type="ARBA" id="ARBA00022989"/>
    </source>
</evidence>
<keyword evidence="6 8" id="KW-0472">Membrane</keyword>
<dbReference type="EMBL" id="JANTYZ010000005">
    <property type="protein sequence ID" value="MCS3865589.1"/>
    <property type="molecule type" value="Genomic_DNA"/>
</dbReference>
<comment type="subcellular location">
    <subcellularLocation>
        <location evidence="1">Cell membrane</location>
        <topology evidence="1">Single-pass membrane protein</topology>
    </subcellularLocation>
    <subcellularLocation>
        <location evidence="7">Cell membrane</location>
        <topology evidence="7">Single-pass type II membrane protein</topology>
    </subcellularLocation>
</comment>
<feature type="transmembrane region" description="Helical" evidence="8">
    <location>
        <begin position="21"/>
        <end position="41"/>
    </location>
</feature>
<evidence type="ECO:0000256" key="4">
    <source>
        <dbReference type="ARBA" id="ARBA00022692"/>
    </source>
</evidence>
<dbReference type="Proteomes" id="UP001155057">
    <property type="component" value="Unassembled WGS sequence"/>
</dbReference>
<keyword evidence="5 8" id="KW-1133">Transmembrane helix</keyword>
<sequence length="202" mass="22488">MPGLLEKRRSDREEASIPTAGMADIAFLLLIFFLVTTTINVDTGIGMTLPPKLKPEQEPPPVKERNLMNVLVNASGDVLVDEERARVAEIRDRVKKHVLNYGEDPSLSASPDDAVISIKTDAATPYNTYIEVLDEVWMSYREIWDQIARTNRLPGPDGGSAGLDQTYSSYREYYNQLGPDEDNQIRDTFGAQISIAEPDTGE</sequence>
<dbReference type="GO" id="GO:0005886">
    <property type="term" value="C:plasma membrane"/>
    <property type="evidence" value="ECO:0007669"/>
    <property type="project" value="UniProtKB-SubCell"/>
</dbReference>
<evidence type="ECO:0000256" key="7">
    <source>
        <dbReference type="RuleBase" id="RU003879"/>
    </source>
</evidence>
<evidence type="ECO:0000256" key="1">
    <source>
        <dbReference type="ARBA" id="ARBA00004162"/>
    </source>
</evidence>
<dbReference type="PANTHER" id="PTHR30558:SF3">
    <property type="entry name" value="BIOPOLYMER TRANSPORT PROTEIN EXBD-RELATED"/>
    <property type="match status" value="1"/>
</dbReference>
<reference evidence="10" key="1">
    <citation type="submission" date="2022-08" db="EMBL/GenBank/DDBJ databases">
        <title>Genomic Encyclopedia of Type Strains, Phase V (KMG-V): Genome sequencing to study the core and pangenomes of soil and plant-associated prokaryotes.</title>
        <authorList>
            <person name="Whitman W."/>
        </authorList>
    </citation>
    <scope>NUCLEOTIDE SEQUENCE</scope>
    <source>
        <strain evidence="9">0</strain>
        <strain evidence="11">SP2016B</strain>
        <strain evidence="12">SP2017</strain>
        <strain evidence="13">SP3012</strain>
        <strain evidence="10">SP3049</strain>
    </source>
</reference>
<dbReference type="EMBL" id="JANUBB010000002">
    <property type="protein sequence ID" value="MCS3950719.1"/>
    <property type="molecule type" value="Genomic_DNA"/>
</dbReference>
<dbReference type="Pfam" id="PF02472">
    <property type="entry name" value="ExbD"/>
    <property type="match status" value="1"/>
</dbReference>
<dbReference type="Proteomes" id="UP001155040">
    <property type="component" value="Unassembled WGS sequence"/>
</dbReference>
<evidence type="ECO:0000313" key="11">
    <source>
        <dbReference type="EMBL" id="MCS3865589.1"/>
    </source>
</evidence>
<evidence type="ECO:0000313" key="14">
    <source>
        <dbReference type="Proteomes" id="UP001155057"/>
    </source>
</evidence>
<gene>
    <name evidence="10" type="ORF">GGP61_000822</name>
    <name evidence="9" type="ORF">GGP71_000902</name>
    <name evidence="11" type="ORF">GGP82_002147</name>
    <name evidence="12" type="ORF">GGP83_000653</name>
    <name evidence="13" type="ORF">GGQ01_001021</name>
</gene>
<comment type="caution">
    <text evidence="10">The sequence shown here is derived from an EMBL/GenBank/DDBJ whole genome shotgun (WGS) entry which is preliminary data.</text>
</comment>